<reference evidence="2" key="2">
    <citation type="submission" date="2023-04" db="EMBL/GenBank/DDBJ databases">
        <authorList>
            <person name="Bu L."/>
            <person name="Lu L."/>
            <person name="Laidemitt M.R."/>
            <person name="Zhang S.M."/>
            <person name="Mutuku M."/>
            <person name="Mkoji G."/>
            <person name="Steinauer M."/>
            <person name="Loker E.S."/>
        </authorList>
    </citation>
    <scope>NUCLEOTIDE SEQUENCE</scope>
    <source>
        <strain evidence="2">KasaAsao</strain>
        <tissue evidence="2">Whole Snail</tissue>
    </source>
</reference>
<name>A0AAD8CCK3_BIOPF</name>
<feature type="compositionally biased region" description="Polar residues" evidence="1">
    <location>
        <begin position="1"/>
        <end position="10"/>
    </location>
</feature>
<sequence length="72" mass="7599">QGGGSETETTIEWKASKDDGIHAYTAETSGPNDKETTLQTTGTDNDRADTEATSQKIAPSYEEVTVETSTGS</sequence>
<gene>
    <name evidence="2" type="ORF">Bpfe_001085</name>
</gene>
<evidence type="ECO:0000313" key="2">
    <source>
        <dbReference type="EMBL" id="KAK0069908.1"/>
    </source>
</evidence>
<evidence type="ECO:0000313" key="3">
    <source>
        <dbReference type="Proteomes" id="UP001233172"/>
    </source>
</evidence>
<evidence type="ECO:0000256" key="1">
    <source>
        <dbReference type="SAM" id="MobiDB-lite"/>
    </source>
</evidence>
<reference evidence="2" key="1">
    <citation type="journal article" date="2023" name="PLoS Negl. Trop. Dis.">
        <title>A genome sequence for Biomphalaria pfeifferi, the major vector snail for the human-infecting parasite Schistosoma mansoni.</title>
        <authorList>
            <person name="Bu L."/>
            <person name="Lu L."/>
            <person name="Laidemitt M.R."/>
            <person name="Zhang S.M."/>
            <person name="Mutuku M."/>
            <person name="Mkoji G."/>
            <person name="Steinauer M."/>
            <person name="Loker E.S."/>
        </authorList>
    </citation>
    <scope>NUCLEOTIDE SEQUENCE</scope>
    <source>
        <strain evidence="2">KasaAsao</strain>
    </source>
</reference>
<dbReference type="Proteomes" id="UP001233172">
    <property type="component" value="Unassembled WGS sequence"/>
</dbReference>
<keyword evidence="3" id="KW-1185">Reference proteome</keyword>
<organism evidence="2 3">
    <name type="scientific">Biomphalaria pfeifferi</name>
    <name type="common">Bloodfluke planorb</name>
    <name type="synonym">Freshwater snail</name>
    <dbReference type="NCBI Taxonomy" id="112525"/>
    <lineage>
        <taxon>Eukaryota</taxon>
        <taxon>Metazoa</taxon>
        <taxon>Spiralia</taxon>
        <taxon>Lophotrochozoa</taxon>
        <taxon>Mollusca</taxon>
        <taxon>Gastropoda</taxon>
        <taxon>Heterobranchia</taxon>
        <taxon>Euthyneura</taxon>
        <taxon>Panpulmonata</taxon>
        <taxon>Hygrophila</taxon>
        <taxon>Lymnaeoidea</taxon>
        <taxon>Planorbidae</taxon>
        <taxon>Biomphalaria</taxon>
    </lineage>
</organism>
<proteinExistence type="predicted"/>
<comment type="caution">
    <text evidence="2">The sequence shown here is derived from an EMBL/GenBank/DDBJ whole genome shotgun (WGS) entry which is preliminary data.</text>
</comment>
<feature type="compositionally biased region" description="Polar residues" evidence="1">
    <location>
        <begin position="26"/>
        <end position="43"/>
    </location>
</feature>
<protein>
    <submittedName>
        <fullName evidence="2">Uncharacterized protein</fullName>
    </submittedName>
</protein>
<accession>A0AAD8CCK3</accession>
<feature type="non-terminal residue" evidence="2">
    <location>
        <position position="1"/>
    </location>
</feature>
<dbReference type="EMBL" id="JASAOG010000002">
    <property type="protein sequence ID" value="KAK0069908.1"/>
    <property type="molecule type" value="Genomic_DNA"/>
</dbReference>
<feature type="region of interest" description="Disordered" evidence="1">
    <location>
        <begin position="1"/>
        <end position="72"/>
    </location>
</feature>
<dbReference type="AlphaFoldDB" id="A0AAD8CCK3"/>